<dbReference type="SMART" id="SM00913">
    <property type="entry name" value="IBN_N"/>
    <property type="match status" value="1"/>
</dbReference>
<organism evidence="10 11">
    <name type="scientific">Ridgeia piscesae</name>
    <name type="common">Tubeworm</name>
    <dbReference type="NCBI Taxonomy" id="27915"/>
    <lineage>
        <taxon>Eukaryota</taxon>
        <taxon>Metazoa</taxon>
        <taxon>Spiralia</taxon>
        <taxon>Lophotrochozoa</taxon>
        <taxon>Annelida</taxon>
        <taxon>Polychaeta</taxon>
        <taxon>Sedentaria</taxon>
        <taxon>Canalipalpata</taxon>
        <taxon>Sabellida</taxon>
        <taxon>Siboglinidae</taxon>
        <taxon>Ridgeia</taxon>
    </lineage>
</organism>
<proteinExistence type="inferred from homology"/>
<evidence type="ECO:0000259" key="9">
    <source>
        <dbReference type="PROSITE" id="PS50166"/>
    </source>
</evidence>
<comment type="subcellular location">
    <subcellularLocation>
        <location evidence="2">Cytoplasm</location>
    </subcellularLocation>
    <subcellularLocation>
        <location evidence="1">Nucleus</location>
    </subcellularLocation>
</comment>
<dbReference type="PANTHER" id="PTHR10997:SF18">
    <property type="entry name" value="D-IMPORTIN 7_RANBP7"/>
    <property type="match status" value="1"/>
</dbReference>
<dbReference type="GO" id="GO:0031267">
    <property type="term" value="F:small GTPase binding"/>
    <property type="evidence" value="ECO:0007669"/>
    <property type="project" value="InterPro"/>
</dbReference>
<dbReference type="GO" id="GO:0006606">
    <property type="term" value="P:protein import into nucleus"/>
    <property type="evidence" value="ECO:0007669"/>
    <property type="project" value="TreeGrafter"/>
</dbReference>
<dbReference type="InterPro" id="IPR011989">
    <property type="entry name" value="ARM-like"/>
</dbReference>
<evidence type="ECO:0000256" key="8">
    <source>
        <dbReference type="SAM" id="MobiDB-lite"/>
    </source>
</evidence>
<feature type="region of interest" description="Disordered" evidence="8">
    <location>
        <begin position="877"/>
        <end position="949"/>
    </location>
</feature>
<dbReference type="Pfam" id="PF25758">
    <property type="entry name" value="TPR_IPO11"/>
    <property type="match status" value="1"/>
</dbReference>
<sequence length="1032" mass="117984">MDVNKLVEVLQATLQPNQREEAERQLNEVHKIIGFVPTLLQVVMSDQLDKPVRQAGVIYLKNMVCQFWEEKEVAQVTDPVPFCIHETDKVFVREHIVETVIGAPEPVRVQLAVCISQLVKHDYPGKWPGIAEKVALYLQSDRVETWMGALVALYHLVKNFEYKKPEERGTLNQAMQVLLPLVHQRCVQLLPDESEMSVLLQKQILKIFSALTQYFLPLDLISKEAFTQWMELLRRIVERDVPEALAQVDEDDRPELPWWKCKKWALHILTRCFERYGSPGNVTKEYTQFSDWYLKSFSHGILQVLLVLLDKHRQKQYVSPRVLQLTLNYLNQGVSHSFSWKIMKPHMQVVIQEIVFPLMCHSDEDEELWHSDPVEYIRIKYDAFEEFFSPVTAAQGLLHAAASKRKEMLPKIMALVLEVLSSAELPPRQKAGALHVVGAIADILLTKKLYKSQAEAMLVTHVFPEFQSAHGYLRAMACWVLHCFCDVKFKNPHNLEQALLLTRSLLTKDTELPVQVEAAIALQALLTEQERAKDLLLPHTKDIVLELLKVVRETENEDLTGVLQKFVCAYGEEITPLAVEITTHLAHTFAQLLEGEGETSDEKAITAMGILNTMETIVIVMEDQKMILQHIEGVILNVIGIILQQNVIEFFEEMLSLVCSLTSEQVSDRMWNLFPMLYDFFQKDNVDYFTDMTAALHNYITVEPQKFLANPKHLEMIYNMCKTVLTSDAGEDPECHAAKLLEVILIQFKGQIDQVVPSFVELALERLTREVRTSELRTMCLQVVIAALYYSPPMLLETLEKMRLPNSTESITEQFLKQWIYDTDCFLGLHDRKICVLGLCALMATSADRSPAITAVSEQILPSCVLLFSGLQRAYAKRAQDEDEDDDDEENEDQDFEPAELEDEEDDIDEEGQQYLEQLNTGGGDDSEDDDEYDEAEETPLESYETPLDKEDCAVDEYQVFKGILQSLQMSDPGWYQKLTGHLTEAQKKEIQQIFVLADQRLAAKESKKIESAGGYRFANVAVPQAFNFGKS</sequence>
<gene>
    <name evidence="10" type="ORF">NP493_140g03054</name>
</gene>
<dbReference type="InterPro" id="IPR001494">
    <property type="entry name" value="Importin-beta_N"/>
</dbReference>
<dbReference type="PANTHER" id="PTHR10997">
    <property type="entry name" value="IMPORTIN-7, 8, 11"/>
    <property type="match status" value="1"/>
</dbReference>
<dbReference type="InterPro" id="IPR058669">
    <property type="entry name" value="TPR_IPO7/11-like"/>
</dbReference>
<accession>A0AAD9UG45</accession>
<comment type="similarity">
    <text evidence="3">Belongs to the importin beta family.</text>
</comment>
<keyword evidence="6" id="KW-0653">Protein transport</keyword>
<feature type="compositionally biased region" description="Acidic residues" evidence="8">
    <location>
        <begin position="881"/>
        <end position="912"/>
    </location>
</feature>
<evidence type="ECO:0000256" key="2">
    <source>
        <dbReference type="ARBA" id="ARBA00004496"/>
    </source>
</evidence>
<dbReference type="AlphaFoldDB" id="A0AAD9UG45"/>
<dbReference type="GO" id="GO:0005829">
    <property type="term" value="C:cytosol"/>
    <property type="evidence" value="ECO:0007669"/>
    <property type="project" value="TreeGrafter"/>
</dbReference>
<evidence type="ECO:0000313" key="10">
    <source>
        <dbReference type="EMBL" id="KAK2188208.1"/>
    </source>
</evidence>
<evidence type="ECO:0000313" key="11">
    <source>
        <dbReference type="Proteomes" id="UP001209878"/>
    </source>
</evidence>
<feature type="compositionally biased region" description="Acidic residues" evidence="8">
    <location>
        <begin position="925"/>
        <end position="940"/>
    </location>
</feature>
<evidence type="ECO:0000256" key="1">
    <source>
        <dbReference type="ARBA" id="ARBA00004123"/>
    </source>
</evidence>
<evidence type="ECO:0000256" key="3">
    <source>
        <dbReference type="ARBA" id="ARBA00007991"/>
    </source>
</evidence>
<dbReference type="Pfam" id="PF03810">
    <property type="entry name" value="IBN_N"/>
    <property type="match status" value="1"/>
</dbReference>
<dbReference type="EMBL" id="JAODUO010000140">
    <property type="protein sequence ID" value="KAK2188208.1"/>
    <property type="molecule type" value="Genomic_DNA"/>
</dbReference>
<dbReference type="PROSITE" id="PS50166">
    <property type="entry name" value="IMPORTIN_B_NT"/>
    <property type="match status" value="1"/>
</dbReference>
<name>A0AAD9UG45_RIDPI</name>
<keyword evidence="4" id="KW-0813">Transport</keyword>
<dbReference type="GO" id="GO:0005635">
    <property type="term" value="C:nuclear envelope"/>
    <property type="evidence" value="ECO:0007669"/>
    <property type="project" value="TreeGrafter"/>
</dbReference>
<reference evidence="10" key="1">
    <citation type="journal article" date="2023" name="Mol. Biol. Evol.">
        <title>Third-Generation Sequencing Reveals the Adaptive Role of the Epigenome in Three Deep-Sea Polychaetes.</title>
        <authorList>
            <person name="Perez M."/>
            <person name="Aroh O."/>
            <person name="Sun Y."/>
            <person name="Lan Y."/>
            <person name="Juniper S.K."/>
            <person name="Young C.R."/>
            <person name="Angers B."/>
            <person name="Qian P.Y."/>
        </authorList>
    </citation>
    <scope>NUCLEOTIDE SEQUENCE</scope>
    <source>
        <strain evidence="10">R07B-5</strain>
    </source>
</reference>
<dbReference type="Gene3D" id="1.25.10.10">
    <property type="entry name" value="Leucine-rich Repeat Variant"/>
    <property type="match status" value="1"/>
</dbReference>
<keyword evidence="7" id="KW-0539">Nucleus</keyword>
<keyword evidence="11" id="KW-1185">Reference proteome</keyword>
<evidence type="ECO:0000256" key="6">
    <source>
        <dbReference type="ARBA" id="ARBA00022927"/>
    </source>
</evidence>
<keyword evidence="5" id="KW-0963">Cytoplasm</keyword>
<dbReference type="FunFam" id="1.25.10.10:FF:000053">
    <property type="entry name" value="Importin 7"/>
    <property type="match status" value="1"/>
</dbReference>
<dbReference type="Proteomes" id="UP001209878">
    <property type="component" value="Unassembled WGS sequence"/>
</dbReference>
<comment type="caution">
    <text evidence="10">The sequence shown here is derived from an EMBL/GenBank/DDBJ whole genome shotgun (WGS) entry which is preliminary data.</text>
</comment>
<dbReference type="InterPro" id="IPR016024">
    <property type="entry name" value="ARM-type_fold"/>
</dbReference>
<evidence type="ECO:0000256" key="5">
    <source>
        <dbReference type="ARBA" id="ARBA00022490"/>
    </source>
</evidence>
<evidence type="ECO:0000256" key="7">
    <source>
        <dbReference type="ARBA" id="ARBA00023242"/>
    </source>
</evidence>
<protein>
    <recommendedName>
        <fullName evidence="9">Importin N-terminal domain-containing protein</fullName>
    </recommendedName>
</protein>
<dbReference type="SUPFAM" id="SSF48371">
    <property type="entry name" value="ARM repeat"/>
    <property type="match status" value="1"/>
</dbReference>
<evidence type="ECO:0000256" key="4">
    <source>
        <dbReference type="ARBA" id="ARBA00022448"/>
    </source>
</evidence>
<feature type="domain" description="Importin N-terminal" evidence="9">
    <location>
        <begin position="22"/>
        <end position="102"/>
    </location>
</feature>